<evidence type="ECO:0000259" key="5">
    <source>
        <dbReference type="Pfam" id="PF24827"/>
    </source>
</evidence>
<evidence type="ECO:0000256" key="2">
    <source>
        <dbReference type="ARBA" id="ARBA00022723"/>
    </source>
</evidence>
<organism evidence="6 7">
    <name type="scientific">Roseateles asaccharophilus</name>
    <dbReference type="NCBI Taxonomy" id="582607"/>
    <lineage>
        <taxon>Bacteria</taxon>
        <taxon>Pseudomonadati</taxon>
        <taxon>Pseudomonadota</taxon>
        <taxon>Betaproteobacteria</taxon>
        <taxon>Burkholderiales</taxon>
        <taxon>Sphaerotilaceae</taxon>
        <taxon>Roseateles</taxon>
    </lineage>
</organism>
<dbReference type="PANTHER" id="PTHR37326:SF1">
    <property type="entry name" value="BLL3975 PROTEIN"/>
    <property type="match status" value="1"/>
</dbReference>
<dbReference type="SUPFAM" id="SSF53187">
    <property type="entry name" value="Zn-dependent exopeptidases"/>
    <property type="match status" value="1"/>
</dbReference>
<dbReference type="Gene3D" id="3.40.630.10">
    <property type="entry name" value="Zn peptidases"/>
    <property type="match status" value="1"/>
</dbReference>
<dbReference type="PANTHER" id="PTHR37326">
    <property type="entry name" value="BLL3975 PROTEIN"/>
    <property type="match status" value="1"/>
</dbReference>
<accession>A0A4R6N8F1</accession>
<comment type="caution">
    <text evidence="6">The sequence shown here is derived from an EMBL/GenBank/DDBJ whole genome shotgun (WGS) entry which is preliminary data.</text>
</comment>
<protein>
    <submittedName>
        <fullName evidence="6">Putative deacylase</fullName>
    </submittedName>
</protein>
<feature type="domain" description="Succinylglutamate desuccinylase/Aspartoacylase catalytic" evidence="5">
    <location>
        <begin position="24"/>
        <end position="96"/>
    </location>
</feature>
<comment type="cofactor">
    <cofactor evidence="1">
        <name>Zn(2+)</name>
        <dbReference type="ChEBI" id="CHEBI:29105"/>
    </cofactor>
</comment>
<dbReference type="InterPro" id="IPR055438">
    <property type="entry name" value="AstE_AspA_cat"/>
</dbReference>
<dbReference type="OrthoDB" id="9774976at2"/>
<dbReference type="GO" id="GO:0016788">
    <property type="term" value="F:hydrolase activity, acting on ester bonds"/>
    <property type="evidence" value="ECO:0007669"/>
    <property type="project" value="InterPro"/>
</dbReference>
<dbReference type="InterPro" id="IPR053138">
    <property type="entry name" value="N-alpha-Ac-DABA_deacetylase"/>
</dbReference>
<reference evidence="6 7" key="1">
    <citation type="submission" date="2019-03" db="EMBL/GenBank/DDBJ databases">
        <title>Genomic Encyclopedia of Type Strains, Phase IV (KMG-IV): sequencing the most valuable type-strain genomes for metagenomic binning, comparative biology and taxonomic classification.</title>
        <authorList>
            <person name="Goeker M."/>
        </authorList>
    </citation>
    <scope>NUCLEOTIDE SEQUENCE [LARGE SCALE GENOMIC DNA]</scope>
    <source>
        <strain evidence="6 7">DSM 25082</strain>
    </source>
</reference>
<evidence type="ECO:0000313" key="7">
    <source>
        <dbReference type="Proteomes" id="UP000295357"/>
    </source>
</evidence>
<evidence type="ECO:0000313" key="6">
    <source>
        <dbReference type="EMBL" id="TDP09761.1"/>
    </source>
</evidence>
<dbReference type="AlphaFoldDB" id="A0A4R6N8F1"/>
<evidence type="ECO:0000256" key="1">
    <source>
        <dbReference type="ARBA" id="ARBA00001947"/>
    </source>
</evidence>
<dbReference type="EMBL" id="SNXE01000004">
    <property type="protein sequence ID" value="TDP09761.1"/>
    <property type="molecule type" value="Genomic_DNA"/>
</dbReference>
<keyword evidence="3" id="KW-0378">Hydrolase</keyword>
<keyword evidence="4" id="KW-0862">Zinc</keyword>
<name>A0A4R6N8F1_9BURK</name>
<evidence type="ECO:0000256" key="3">
    <source>
        <dbReference type="ARBA" id="ARBA00022801"/>
    </source>
</evidence>
<sequence>MSSRPDTPALPAFLRIHQYAGLKPGPRLLVTAAVHGNEVCGVAAIQRVMAELDSGALQLRGGTLSFIPIVNPLAHQLGRREGDRNLNRNLRPPVVPQDFEDRIAGPLCRWLADHEVLLDLHSFQGQGKPFAMLGPRNNRGELEPFAHEQAEGLLAACVGTERIVEGWLSTYALGLQRRAERAGDGSRRATLQQDPHYGVGTTEYMRSRGGYGITLECGQHADPEAPEFAYKAILRVLVLLGMVDAEVVAPRPASAPELLQLYEVVDREHEGDRFERAWASFDPVIKGQRIGTRHDGTPVLAPADGRIVFPAVNAQPGSEWFYLARASTRQLG</sequence>
<proteinExistence type="predicted"/>
<keyword evidence="2" id="KW-0479">Metal-binding</keyword>
<gene>
    <name evidence="6" type="ORF">DFR39_104326</name>
</gene>
<evidence type="ECO:0000256" key="4">
    <source>
        <dbReference type="ARBA" id="ARBA00022833"/>
    </source>
</evidence>
<dbReference type="Proteomes" id="UP000295357">
    <property type="component" value="Unassembled WGS sequence"/>
</dbReference>
<keyword evidence="7" id="KW-1185">Reference proteome</keyword>
<dbReference type="GO" id="GO:0046872">
    <property type="term" value="F:metal ion binding"/>
    <property type="evidence" value="ECO:0007669"/>
    <property type="project" value="UniProtKB-KW"/>
</dbReference>
<dbReference type="RefSeq" id="WP_133603719.1">
    <property type="nucleotide sequence ID" value="NZ_JAUFPJ010000004.1"/>
</dbReference>
<dbReference type="Pfam" id="PF24827">
    <property type="entry name" value="AstE_AspA_cat"/>
    <property type="match status" value="1"/>
</dbReference>